<reference evidence="2 3" key="1">
    <citation type="submission" date="2008-07" db="EMBL/GenBank/DDBJ databases">
        <authorList>
            <person name="El-Sayed N."/>
            <person name="Caler E."/>
            <person name="Inman J."/>
            <person name="Amedeo P."/>
            <person name="Hass B."/>
            <person name="Wortman J."/>
        </authorList>
    </citation>
    <scope>NUCLEOTIDE SEQUENCE [LARGE SCALE GENOMIC DNA]</scope>
    <source>
        <strain evidence="3">ATCC 50983 / TXsc</strain>
    </source>
</reference>
<evidence type="ECO:0000313" key="2">
    <source>
        <dbReference type="EMBL" id="EER03691.1"/>
    </source>
</evidence>
<evidence type="ECO:0000256" key="1">
    <source>
        <dbReference type="SAM" id="MobiDB-lite"/>
    </source>
</evidence>
<proteinExistence type="predicted"/>
<sequence length="62" mass="6612">MKSPEVIAAAVEMVEPGSSSRPSSVSDRRLPPRRRSPSDITRAKSKAIASTTADSPAVERYA</sequence>
<organism evidence="3">
    <name type="scientific">Perkinsus marinus (strain ATCC 50983 / TXsc)</name>
    <dbReference type="NCBI Taxonomy" id="423536"/>
    <lineage>
        <taxon>Eukaryota</taxon>
        <taxon>Sar</taxon>
        <taxon>Alveolata</taxon>
        <taxon>Perkinsozoa</taxon>
        <taxon>Perkinsea</taxon>
        <taxon>Perkinsida</taxon>
        <taxon>Perkinsidae</taxon>
        <taxon>Perkinsus</taxon>
    </lineage>
</organism>
<keyword evidence="3" id="KW-1185">Reference proteome</keyword>
<accession>C5LHT7</accession>
<dbReference type="EMBL" id="GG682149">
    <property type="protein sequence ID" value="EER03691.1"/>
    <property type="molecule type" value="Genomic_DNA"/>
</dbReference>
<feature type="compositionally biased region" description="Low complexity" evidence="1">
    <location>
        <begin position="16"/>
        <end position="25"/>
    </location>
</feature>
<dbReference type="RefSeq" id="XP_002771875.1">
    <property type="nucleotide sequence ID" value="XM_002771829.1"/>
</dbReference>
<dbReference type="GeneID" id="9048185"/>
<feature type="region of interest" description="Disordered" evidence="1">
    <location>
        <begin position="11"/>
        <end position="62"/>
    </location>
</feature>
<gene>
    <name evidence="2" type="ORF">Pmar_PMAR022988</name>
</gene>
<dbReference type="AlphaFoldDB" id="C5LHT7"/>
<dbReference type="Proteomes" id="UP000007800">
    <property type="component" value="Unassembled WGS sequence"/>
</dbReference>
<dbReference type="InParanoid" id="C5LHT7"/>
<name>C5LHT7_PERM5</name>
<protein>
    <submittedName>
        <fullName evidence="2">Uncharacterized protein</fullName>
    </submittedName>
</protein>
<evidence type="ECO:0000313" key="3">
    <source>
        <dbReference type="Proteomes" id="UP000007800"/>
    </source>
</evidence>